<dbReference type="InterPro" id="IPR018188">
    <property type="entry name" value="RNase_T2_His_AS_1"/>
</dbReference>
<dbReference type="GO" id="GO:0005576">
    <property type="term" value="C:extracellular region"/>
    <property type="evidence" value="ECO:0007669"/>
    <property type="project" value="TreeGrafter"/>
</dbReference>
<gene>
    <name evidence="6" type="ORF">EJB05_11063</name>
</gene>
<organism evidence="6 7">
    <name type="scientific">Eragrostis curvula</name>
    <name type="common">weeping love grass</name>
    <dbReference type="NCBI Taxonomy" id="38414"/>
    <lineage>
        <taxon>Eukaryota</taxon>
        <taxon>Viridiplantae</taxon>
        <taxon>Streptophyta</taxon>
        <taxon>Embryophyta</taxon>
        <taxon>Tracheophyta</taxon>
        <taxon>Spermatophyta</taxon>
        <taxon>Magnoliopsida</taxon>
        <taxon>Liliopsida</taxon>
        <taxon>Poales</taxon>
        <taxon>Poaceae</taxon>
        <taxon>PACMAD clade</taxon>
        <taxon>Chloridoideae</taxon>
        <taxon>Eragrostideae</taxon>
        <taxon>Eragrostidinae</taxon>
        <taxon>Eragrostis</taxon>
    </lineage>
</organism>
<dbReference type="CDD" id="cd01061">
    <property type="entry name" value="RNase_T2_euk"/>
    <property type="match status" value="1"/>
</dbReference>
<protein>
    <submittedName>
        <fullName evidence="6">Uncharacterized protein</fullName>
    </submittedName>
</protein>
<accession>A0A5J9VMY2</accession>
<feature type="active site" evidence="3">
    <location>
        <position position="124"/>
    </location>
</feature>
<dbReference type="InterPro" id="IPR036430">
    <property type="entry name" value="RNase_T2-like_sf"/>
</dbReference>
<dbReference type="PROSITE" id="PS00531">
    <property type="entry name" value="RNASE_T2_2"/>
    <property type="match status" value="1"/>
</dbReference>
<dbReference type="GO" id="GO:0003723">
    <property type="term" value="F:RNA binding"/>
    <property type="evidence" value="ECO:0007669"/>
    <property type="project" value="InterPro"/>
</dbReference>
<comment type="similarity">
    <text evidence="1 4">Belongs to the RNase T2 family.</text>
</comment>
<dbReference type="InterPro" id="IPR033130">
    <property type="entry name" value="RNase_T2_His_AS_2"/>
</dbReference>
<dbReference type="PROSITE" id="PS00530">
    <property type="entry name" value="RNASE_T2_1"/>
    <property type="match status" value="1"/>
</dbReference>
<dbReference type="Gene3D" id="3.90.730.10">
    <property type="entry name" value="Ribonuclease T2-like"/>
    <property type="match status" value="1"/>
</dbReference>
<dbReference type="SUPFAM" id="SSF55895">
    <property type="entry name" value="Ribonuclease Rh-like"/>
    <property type="match status" value="1"/>
</dbReference>
<evidence type="ECO:0000256" key="1">
    <source>
        <dbReference type="ARBA" id="ARBA00007469"/>
    </source>
</evidence>
<proteinExistence type="inferred from homology"/>
<keyword evidence="2" id="KW-1015">Disulfide bond</keyword>
<dbReference type="InterPro" id="IPR001568">
    <property type="entry name" value="RNase_T2-like"/>
</dbReference>
<feature type="active site" evidence="3">
    <location>
        <position position="120"/>
    </location>
</feature>
<evidence type="ECO:0000256" key="5">
    <source>
        <dbReference type="SAM" id="SignalP"/>
    </source>
</evidence>
<feature type="active site" evidence="3">
    <location>
        <position position="59"/>
    </location>
</feature>
<evidence type="ECO:0000313" key="6">
    <source>
        <dbReference type="EMBL" id="TVU37732.1"/>
    </source>
</evidence>
<evidence type="ECO:0000256" key="4">
    <source>
        <dbReference type="RuleBase" id="RU004328"/>
    </source>
</evidence>
<reference evidence="6 7" key="1">
    <citation type="journal article" date="2019" name="Sci. Rep.">
        <title>A high-quality genome of Eragrostis curvula grass provides insights into Poaceae evolution and supports new strategies to enhance forage quality.</title>
        <authorList>
            <person name="Carballo J."/>
            <person name="Santos B.A.C.M."/>
            <person name="Zappacosta D."/>
            <person name="Garbus I."/>
            <person name="Selva J.P."/>
            <person name="Gallo C.A."/>
            <person name="Diaz A."/>
            <person name="Albertini E."/>
            <person name="Caccamo M."/>
            <person name="Echenique V."/>
        </authorList>
    </citation>
    <scope>NUCLEOTIDE SEQUENCE [LARGE SCALE GENOMIC DNA]</scope>
    <source>
        <strain evidence="7">cv. Victoria</strain>
        <tissue evidence="6">Leaf</tissue>
    </source>
</reference>
<keyword evidence="5" id="KW-0732">Signal</keyword>
<dbReference type="Gramene" id="TVU37732">
    <property type="protein sequence ID" value="TVU37732"/>
    <property type="gene ID" value="EJB05_11063"/>
</dbReference>
<dbReference type="GO" id="GO:0033897">
    <property type="term" value="F:ribonuclease T2 activity"/>
    <property type="evidence" value="ECO:0007669"/>
    <property type="project" value="InterPro"/>
</dbReference>
<keyword evidence="7" id="KW-1185">Reference proteome</keyword>
<evidence type="ECO:0000256" key="3">
    <source>
        <dbReference type="PIRSR" id="PIRSR633697-1"/>
    </source>
</evidence>
<dbReference type="InterPro" id="IPR033697">
    <property type="entry name" value="Ribonuclease_T2_eukaryotic"/>
</dbReference>
<dbReference type="OrthoDB" id="593823at2759"/>
<dbReference type="EMBL" id="RWGY01000007">
    <property type="protein sequence ID" value="TVU37732.1"/>
    <property type="molecule type" value="Genomic_DNA"/>
</dbReference>
<dbReference type="Pfam" id="PF00445">
    <property type="entry name" value="Ribonuclease_T2"/>
    <property type="match status" value="1"/>
</dbReference>
<dbReference type="PANTHER" id="PTHR11240">
    <property type="entry name" value="RIBONUCLEASE T2"/>
    <property type="match status" value="1"/>
</dbReference>
<name>A0A5J9VMY2_9POAL</name>
<dbReference type="GO" id="GO:0006401">
    <property type="term" value="P:RNA catabolic process"/>
    <property type="evidence" value="ECO:0007669"/>
    <property type="project" value="TreeGrafter"/>
</dbReference>
<comment type="caution">
    <text evidence="6">The sequence shown here is derived from an EMBL/GenBank/DDBJ whole genome shotgun (WGS) entry which is preliminary data.</text>
</comment>
<dbReference type="PANTHER" id="PTHR11240:SF78">
    <property type="entry name" value="GENOME ASSEMBLY, CHROMOSOME: II"/>
    <property type="match status" value="1"/>
</dbReference>
<evidence type="ECO:0000256" key="2">
    <source>
        <dbReference type="ARBA" id="ARBA00023157"/>
    </source>
</evidence>
<dbReference type="AlphaFoldDB" id="A0A5J9VMY2"/>
<feature type="chain" id="PRO_5023914428" evidence="5">
    <location>
        <begin position="21"/>
        <end position="230"/>
    </location>
</feature>
<sequence length="230" mass="26127">MKPLYWYLAGLLLPLALAGAATDFDFFFHVQQWPGSYCDARGGCCFPRNQKPAADFAIHGLWPYYADCRRSRPTQCWPDYCNATDPLNTSLISDLEDDLLRNWGTLSCRDRNATDLWGHEWGRHGTCSGMDQHAYFRAALDFKAKFNLTRILLDAGIEPSNRKTYDVSSIRDAVTEATGSAPSVECNRNERDEAQLYQVYQCVGRDGKTPVHCPRHLESRCGEKVRFPAF</sequence>
<feature type="signal peptide" evidence="5">
    <location>
        <begin position="1"/>
        <end position="20"/>
    </location>
</feature>
<evidence type="ECO:0000313" key="7">
    <source>
        <dbReference type="Proteomes" id="UP000324897"/>
    </source>
</evidence>
<dbReference type="Proteomes" id="UP000324897">
    <property type="component" value="Chromosome 4"/>
</dbReference>